<evidence type="ECO:0000313" key="2">
    <source>
        <dbReference type="EMBL" id="PWZ17893.1"/>
    </source>
</evidence>
<protein>
    <submittedName>
        <fullName evidence="2">Glycolipid transfer protein 2</fullName>
    </submittedName>
</protein>
<accession>A0A3L6EBU2</accession>
<dbReference type="Proteomes" id="UP000251960">
    <property type="component" value="Chromosome 6"/>
</dbReference>
<evidence type="ECO:0000259" key="1">
    <source>
        <dbReference type="Pfam" id="PF08718"/>
    </source>
</evidence>
<dbReference type="PANTHER" id="PTHR10219:SF100">
    <property type="entry name" value="OS08G0108700 PROTEIN"/>
    <property type="match status" value="1"/>
</dbReference>
<gene>
    <name evidence="2" type="primary">GLTP2_1</name>
    <name evidence="2" type="ORF">Zm00014a_007814</name>
</gene>
<sequence>MERKRKEMEKGKSELRLAMEELRLCGSRDGAEEEEEVQVQQVKVQEQHKSSTMDLLYVSKQLIHVLDEIGPTLLVLRQDIQQNVQRLQDLHEKDCSKYACLTAIVTEEMEQGTAKKTKSCTRAIIWLSRSINFSKYLLERLLETAESSLEEIVEEAYANTLKPWHGWISSAAYKVALKLIPEREFFVALLMGNCQDLEDLAEDARMLAYAVQPLLQEIDAISVRASNSTSLFAELVEAAIKDKNLLLMQSLYDLQAKHNLDKMKSS</sequence>
<comment type="caution">
    <text evidence="2">The sequence shown here is derived from an EMBL/GenBank/DDBJ whole genome shotgun (WGS) entry which is preliminary data.</text>
</comment>
<reference evidence="2" key="1">
    <citation type="journal article" date="2018" name="Nat. Genet.">
        <title>Extensive intraspecific gene order and gene structural variations between Mo17 and other maize genomes.</title>
        <authorList>
            <person name="Sun S."/>
            <person name="Zhou Y."/>
            <person name="Chen J."/>
            <person name="Shi J."/>
            <person name="Zhao H."/>
            <person name="Zhao H."/>
            <person name="Song W."/>
            <person name="Zhang M."/>
            <person name="Cui Y."/>
            <person name="Dong X."/>
            <person name="Liu H."/>
            <person name="Ma X."/>
            <person name="Jiao Y."/>
            <person name="Wang B."/>
            <person name="Wei X."/>
            <person name="Stein J.C."/>
            <person name="Glaubitz J.C."/>
            <person name="Lu F."/>
            <person name="Yu G."/>
            <person name="Liang C."/>
            <person name="Fengler K."/>
            <person name="Li B."/>
            <person name="Rafalski A."/>
            <person name="Schnable P.S."/>
            <person name="Ware D.H."/>
            <person name="Buckler E.S."/>
            <person name="Lai J."/>
        </authorList>
    </citation>
    <scope>NUCLEOTIDE SEQUENCE [LARGE SCALE GENOMIC DNA]</scope>
    <source>
        <tissue evidence="2">Seedling</tissue>
    </source>
</reference>
<dbReference type="Pfam" id="PF08718">
    <property type="entry name" value="GLTP"/>
    <property type="match status" value="1"/>
</dbReference>
<organism evidence="2">
    <name type="scientific">Zea mays</name>
    <name type="common">Maize</name>
    <dbReference type="NCBI Taxonomy" id="4577"/>
    <lineage>
        <taxon>Eukaryota</taxon>
        <taxon>Viridiplantae</taxon>
        <taxon>Streptophyta</taxon>
        <taxon>Embryophyta</taxon>
        <taxon>Tracheophyta</taxon>
        <taxon>Spermatophyta</taxon>
        <taxon>Magnoliopsida</taxon>
        <taxon>Liliopsida</taxon>
        <taxon>Poales</taxon>
        <taxon>Poaceae</taxon>
        <taxon>PACMAD clade</taxon>
        <taxon>Panicoideae</taxon>
        <taxon>Andropogonodae</taxon>
        <taxon>Andropogoneae</taxon>
        <taxon>Tripsacinae</taxon>
        <taxon>Zea</taxon>
    </lineage>
</organism>
<dbReference type="GO" id="GO:0005737">
    <property type="term" value="C:cytoplasm"/>
    <property type="evidence" value="ECO:0007669"/>
    <property type="project" value="InterPro"/>
</dbReference>
<dbReference type="SUPFAM" id="SSF110004">
    <property type="entry name" value="Glycolipid transfer protein, GLTP"/>
    <property type="match status" value="1"/>
</dbReference>
<dbReference type="AlphaFoldDB" id="A0A3L6EBU2"/>
<dbReference type="InterPro" id="IPR014830">
    <property type="entry name" value="Glycolipid_transfer_prot_dom"/>
</dbReference>
<dbReference type="ExpressionAtlas" id="A0A3L6EBU2">
    <property type="expression patterns" value="baseline and differential"/>
</dbReference>
<proteinExistence type="predicted"/>
<dbReference type="PANTHER" id="PTHR10219">
    <property type="entry name" value="GLYCOLIPID TRANSFER PROTEIN-RELATED"/>
    <property type="match status" value="1"/>
</dbReference>
<name>A0A3L6EBU2_MAIZE</name>
<feature type="domain" description="Glycolipid transfer protein" evidence="1">
    <location>
        <begin position="52"/>
        <end position="191"/>
    </location>
</feature>
<dbReference type="GO" id="GO:0120013">
    <property type="term" value="F:lipid transfer activity"/>
    <property type="evidence" value="ECO:0007669"/>
    <property type="project" value="InterPro"/>
</dbReference>
<dbReference type="Gene3D" id="1.10.3520.10">
    <property type="entry name" value="Glycolipid transfer protein"/>
    <property type="match status" value="1"/>
</dbReference>
<dbReference type="InterPro" id="IPR036497">
    <property type="entry name" value="GLTP_sf"/>
</dbReference>
<dbReference type="EMBL" id="NCVQ01000007">
    <property type="protein sequence ID" value="PWZ17893.1"/>
    <property type="molecule type" value="Genomic_DNA"/>
</dbReference>